<comment type="caution">
    <text evidence="1">The sequence shown here is derived from an EMBL/GenBank/DDBJ whole genome shotgun (WGS) entry which is preliminary data.</text>
</comment>
<sequence length="216" mass="24561">MHVWSRKTVAALLIGDVETYKASRQGKYDDLPQLASLLKKLEEKKVNSVGLSLKEIVMLGNMVHDVDMKETSVRNWLKRDAKELIGTPWLGRKYSGDQAVLLLLIEDLRGALDFASIRKVLEKVFNRLDNRNDDLVPPVDFYLIYAEVFRKAATLQEGSDLLQQAFNQRITTLSKHSCHMFDEPVQPVICSSLEVMIHACLASHFKHSARILAEQL</sequence>
<evidence type="ECO:0000313" key="1">
    <source>
        <dbReference type="EMBL" id="TDQ40333.1"/>
    </source>
</evidence>
<dbReference type="Pfam" id="PF08876">
    <property type="entry name" value="DUF1836"/>
    <property type="match status" value="1"/>
</dbReference>
<reference evidence="1 2" key="1">
    <citation type="submission" date="2019-03" db="EMBL/GenBank/DDBJ databases">
        <title>Genomic Encyclopedia of Type Strains, Phase IV (KMG-IV): sequencing the most valuable type-strain genomes for metagenomic binning, comparative biology and taxonomic classification.</title>
        <authorList>
            <person name="Goeker M."/>
        </authorList>
    </citation>
    <scope>NUCLEOTIDE SEQUENCE [LARGE SCALE GENOMIC DNA]</scope>
    <source>
        <strain evidence="1 2">DSM 28697</strain>
    </source>
</reference>
<dbReference type="PANTHER" id="PTHR40056:SF1">
    <property type="entry name" value="DUF1836 DOMAIN-CONTAINING PROTEIN"/>
    <property type="match status" value="1"/>
</dbReference>
<accession>A0A4R6U650</accession>
<dbReference type="RefSeq" id="WP_166639226.1">
    <property type="nucleotide sequence ID" value="NZ_SNYJ01000006.1"/>
</dbReference>
<keyword evidence="2" id="KW-1185">Reference proteome</keyword>
<organism evidence="1 2">
    <name type="scientific">Aureibacillus halotolerans</name>
    <dbReference type="NCBI Taxonomy" id="1508390"/>
    <lineage>
        <taxon>Bacteria</taxon>
        <taxon>Bacillati</taxon>
        <taxon>Bacillota</taxon>
        <taxon>Bacilli</taxon>
        <taxon>Bacillales</taxon>
        <taxon>Bacillaceae</taxon>
        <taxon>Aureibacillus</taxon>
    </lineage>
</organism>
<name>A0A4R6U650_9BACI</name>
<gene>
    <name evidence="1" type="ORF">EV213_10649</name>
</gene>
<dbReference type="Proteomes" id="UP000295632">
    <property type="component" value="Unassembled WGS sequence"/>
</dbReference>
<protein>
    <submittedName>
        <fullName evidence="1">Uncharacterized protein DUF1836</fullName>
    </submittedName>
</protein>
<dbReference type="AlphaFoldDB" id="A0A4R6U650"/>
<dbReference type="InterPro" id="IPR014975">
    <property type="entry name" value="DUF1836"/>
</dbReference>
<evidence type="ECO:0000313" key="2">
    <source>
        <dbReference type="Proteomes" id="UP000295632"/>
    </source>
</evidence>
<proteinExistence type="predicted"/>
<dbReference type="EMBL" id="SNYJ01000006">
    <property type="protein sequence ID" value="TDQ40333.1"/>
    <property type="molecule type" value="Genomic_DNA"/>
</dbReference>
<dbReference type="PANTHER" id="PTHR40056">
    <property type="entry name" value="HYPOTHETICAL CYTOSOLIC PROTEIN"/>
    <property type="match status" value="1"/>
</dbReference>